<evidence type="ECO:0008006" key="3">
    <source>
        <dbReference type="Google" id="ProtNLM"/>
    </source>
</evidence>
<proteinExistence type="predicted"/>
<accession>A0A0E9QGD9</accession>
<keyword evidence="1" id="KW-0732">Signal</keyword>
<evidence type="ECO:0000313" key="2">
    <source>
        <dbReference type="EMBL" id="JAH15567.1"/>
    </source>
</evidence>
<feature type="signal peptide" evidence="1">
    <location>
        <begin position="1"/>
        <end position="18"/>
    </location>
</feature>
<organism evidence="2">
    <name type="scientific">Anguilla anguilla</name>
    <name type="common">European freshwater eel</name>
    <name type="synonym">Muraena anguilla</name>
    <dbReference type="NCBI Taxonomy" id="7936"/>
    <lineage>
        <taxon>Eukaryota</taxon>
        <taxon>Metazoa</taxon>
        <taxon>Chordata</taxon>
        <taxon>Craniata</taxon>
        <taxon>Vertebrata</taxon>
        <taxon>Euteleostomi</taxon>
        <taxon>Actinopterygii</taxon>
        <taxon>Neopterygii</taxon>
        <taxon>Teleostei</taxon>
        <taxon>Anguilliformes</taxon>
        <taxon>Anguillidae</taxon>
        <taxon>Anguilla</taxon>
    </lineage>
</organism>
<evidence type="ECO:0000256" key="1">
    <source>
        <dbReference type="SAM" id="SignalP"/>
    </source>
</evidence>
<dbReference type="EMBL" id="GBXM01093010">
    <property type="protein sequence ID" value="JAH15567.1"/>
    <property type="molecule type" value="Transcribed_RNA"/>
</dbReference>
<feature type="chain" id="PRO_5002431059" description="Secreted protein" evidence="1">
    <location>
        <begin position="19"/>
        <end position="68"/>
    </location>
</feature>
<dbReference type="AlphaFoldDB" id="A0A0E9QGD9"/>
<reference evidence="2" key="1">
    <citation type="submission" date="2014-11" db="EMBL/GenBank/DDBJ databases">
        <authorList>
            <person name="Amaro Gonzalez C."/>
        </authorList>
    </citation>
    <scope>NUCLEOTIDE SEQUENCE</scope>
</reference>
<reference evidence="2" key="2">
    <citation type="journal article" date="2015" name="Fish Shellfish Immunol.">
        <title>Early steps in the European eel (Anguilla anguilla)-Vibrio vulnificus interaction in the gills: Role of the RtxA13 toxin.</title>
        <authorList>
            <person name="Callol A."/>
            <person name="Pajuelo D."/>
            <person name="Ebbesson L."/>
            <person name="Teles M."/>
            <person name="MacKenzie S."/>
            <person name="Amaro C."/>
        </authorList>
    </citation>
    <scope>NUCLEOTIDE SEQUENCE</scope>
</reference>
<sequence>MLLVTRLSQMFVVVPITAVCTCKSFTLPWRLNLAPNANHRLESFSKLMEAGRWAVCNISYIKPSFPYA</sequence>
<name>A0A0E9QGD9_ANGAN</name>
<protein>
    <recommendedName>
        <fullName evidence="3">Secreted protein</fullName>
    </recommendedName>
</protein>